<protein>
    <submittedName>
        <fullName evidence="1">Toxin-antitoxin system, antitoxin component, Xre family protein</fullName>
    </submittedName>
</protein>
<reference evidence="1" key="1">
    <citation type="submission" date="2017-05" db="EMBL/GenBank/DDBJ databases">
        <authorList>
            <person name="Imhoff J.F."/>
            <person name="Rahn T."/>
            <person name="Kuenzel S."/>
            <person name="Neulinger S.C."/>
        </authorList>
    </citation>
    <scope>NUCLEOTIDE SEQUENCE</scope>
    <source>
        <strain evidence="1">DSM 4395</strain>
    </source>
</reference>
<reference evidence="1" key="2">
    <citation type="journal article" date="2020" name="Microorganisms">
        <title>Osmotic Adaptation and Compatible Solute Biosynthesis of Phototrophic Bacteria as Revealed from Genome Analyses.</title>
        <authorList>
            <person name="Imhoff J.F."/>
            <person name="Rahn T."/>
            <person name="Kunzel S."/>
            <person name="Keller A."/>
            <person name="Neulinger S.C."/>
        </authorList>
    </citation>
    <scope>NUCLEOTIDE SEQUENCE</scope>
    <source>
        <strain evidence="1">DSM 4395</strain>
    </source>
</reference>
<dbReference type="Proteomes" id="UP001296967">
    <property type="component" value="Unassembled WGS sequence"/>
</dbReference>
<name>A0AAJ0XGP7_HALSE</name>
<proteinExistence type="predicted"/>
<gene>
    <name evidence="1" type="ORF">CCR82_14855</name>
</gene>
<keyword evidence="2" id="KW-1185">Reference proteome</keyword>
<dbReference type="AlphaFoldDB" id="A0AAJ0XGP7"/>
<evidence type="ECO:0000313" key="2">
    <source>
        <dbReference type="Proteomes" id="UP001296967"/>
    </source>
</evidence>
<comment type="caution">
    <text evidence="1">The sequence shown here is derived from an EMBL/GenBank/DDBJ whole genome shotgun (WGS) entry which is preliminary data.</text>
</comment>
<dbReference type="EMBL" id="NHSF01000069">
    <property type="protein sequence ID" value="MBK5931768.1"/>
    <property type="molecule type" value="Genomic_DNA"/>
</dbReference>
<sequence length="68" mass="8221">MNRPTQLEQVKEKLTHLPSDRLIEVNDFIDFLQQRDRDRSLRQAYTRASEHAFREVWDNDEDAAYDNL</sequence>
<organism evidence="1 2">
    <name type="scientific">Halochromatium salexigens</name>
    <name type="common">Chromatium salexigens</name>
    <dbReference type="NCBI Taxonomy" id="49447"/>
    <lineage>
        <taxon>Bacteria</taxon>
        <taxon>Pseudomonadati</taxon>
        <taxon>Pseudomonadota</taxon>
        <taxon>Gammaproteobacteria</taxon>
        <taxon>Chromatiales</taxon>
        <taxon>Chromatiaceae</taxon>
        <taxon>Halochromatium</taxon>
    </lineage>
</organism>
<evidence type="ECO:0000313" key="1">
    <source>
        <dbReference type="EMBL" id="MBK5931768.1"/>
    </source>
</evidence>
<accession>A0AAJ0XGP7</accession>